<evidence type="ECO:0000313" key="1">
    <source>
        <dbReference type="EMBL" id="KAJ1118795.1"/>
    </source>
</evidence>
<name>A0AAV7NV18_PLEWA</name>
<keyword evidence="2" id="KW-1185">Reference proteome</keyword>
<gene>
    <name evidence="1" type="ORF">NDU88_006982</name>
</gene>
<dbReference type="EMBL" id="JANPWB010000012">
    <property type="protein sequence ID" value="KAJ1118795.1"/>
    <property type="molecule type" value="Genomic_DNA"/>
</dbReference>
<accession>A0AAV7NV18</accession>
<comment type="caution">
    <text evidence="1">The sequence shown here is derived from an EMBL/GenBank/DDBJ whole genome shotgun (WGS) entry which is preliminary data.</text>
</comment>
<proteinExistence type="predicted"/>
<dbReference type="AlphaFoldDB" id="A0AAV7NV18"/>
<evidence type="ECO:0000313" key="2">
    <source>
        <dbReference type="Proteomes" id="UP001066276"/>
    </source>
</evidence>
<sequence>MIDSLILAGRSDGVTDEDPRWCWVVRGSCQRRRRDTRHRALGVLRASRRSKVLMTGVSQEVVTPRL</sequence>
<reference evidence="1" key="1">
    <citation type="journal article" date="2022" name="bioRxiv">
        <title>Sequencing and chromosome-scale assembly of the giantPleurodeles waltlgenome.</title>
        <authorList>
            <person name="Brown T."/>
            <person name="Elewa A."/>
            <person name="Iarovenko S."/>
            <person name="Subramanian E."/>
            <person name="Araus A.J."/>
            <person name="Petzold A."/>
            <person name="Susuki M."/>
            <person name="Suzuki K.-i.T."/>
            <person name="Hayashi T."/>
            <person name="Toyoda A."/>
            <person name="Oliveira C."/>
            <person name="Osipova E."/>
            <person name="Leigh N.D."/>
            <person name="Simon A."/>
            <person name="Yun M.H."/>
        </authorList>
    </citation>
    <scope>NUCLEOTIDE SEQUENCE</scope>
    <source>
        <strain evidence="1">20211129_DDA</strain>
        <tissue evidence="1">Liver</tissue>
    </source>
</reference>
<protein>
    <submittedName>
        <fullName evidence="1">Uncharacterized protein</fullName>
    </submittedName>
</protein>
<organism evidence="1 2">
    <name type="scientific">Pleurodeles waltl</name>
    <name type="common">Iberian ribbed newt</name>
    <dbReference type="NCBI Taxonomy" id="8319"/>
    <lineage>
        <taxon>Eukaryota</taxon>
        <taxon>Metazoa</taxon>
        <taxon>Chordata</taxon>
        <taxon>Craniata</taxon>
        <taxon>Vertebrata</taxon>
        <taxon>Euteleostomi</taxon>
        <taxon>Amphibia</taxon>
        <taxon>Batrachia</taxon>
        <taxon>Caudata</taxon>
        <taxon>Salamandroidea</taxon>
        <taxon>Salamandridae</taxon>
        <taxon>Pleurodelinae</taxon>
        <taxon>Pleurodeles</taxon>
    </lineage>
</organism>
<dbReference type="Proteomes" id="UP001066276">
    <property type="component" value="Chromosome 8"/>
</dbReference>